<dbReference type="RefSeq" id="WP_290264728.1">
    <property type="nucleotide sequence ID" value="NZ_JAUFQQ010000003.1"/>
</dbReference>
<comment type="caution">
    <text evidence="2">The sequence shown here is derived from an EMBL/GenBank/DDBJ whole genome shotgun (WGS) entry which is preliminary data.</text>
</comment>
<proteinExistence type="predicted"/>
<dbReference type="Proteomes" id="UP001589589">
    <property type="component" value="Unassembled WGS sequence"/>
</dbReference>
<keyword evidence="3" id="KW-1185">Reference proteome</keyword>
<feature type="transmembrane region" description="Helical" evidence="1">
    <location>
        <begin position="158"/>
        <end position="178"/>
    </location>
</feature>
<evidence type="ECO:0000313" key="2">
    <source>
        <dbReference type="EMBL" id="MFB9066444.1"/>
    </source>
</evidence>
<evidence type="ECO:0000256" key="1">
    <source>
        <dbReference type="SAM" id="Phobius"/>
    </source>
</evidence>
<accession>A0ABV5FSA8</accession>
<protein>
    <submittedName>
        <fullName evidence="2">Uncharacterized protein</fullName>
    </submittedName>
</protein>
<keyword evidence="1" id="KW-1133">Transmembrane helix</keyword>
<gene>
    <name evidence="2" type="ORF">ACFFUQ_20690</name>
</gene>
<keyword evidence="1" id="KW-0472">Membrane</keyword>
<feature type="transmembrane region" description="Helical" evidence="1">
    <location>
        <begin position="219"/>
        <end position="237"/>
    </location>
</feature>
<feature type="transmembrane region" description="Helical" evidence="1">
    <location>
        <begin position="274"/>
        <end position="293"/>
    </location>
</feature>
<evidence type="ECO:0000313" key="3">
    <source>
        <dbReference type="Proteomes" id="UP001589589"/>
    </source>
</evidence>
<reference evidence="2 3" key="1">
    <citation type="submission" date="2024-09" db="EMBL/GenBank/DDBJ databases">
        <authorList>
            <person name="Sun Q."/>
            <person name="Mori K."/>
        </authorList>
    </citation>
    <scope>NUCLEOTIDE SEQUENCE [LARGE SCALE GENOMIC DNA]</scope>
    <source>
        <strain evidence="2 3">CECT 7908</strain>
    </source>
</reference>
<dbReference type="EMBL" id="JBHMEX010000069">
    <property type="protein sequence ID" value="MFB9066444.1"/>
    <property type="molecule type" value="Genomic_DNA"/>
</dbReference>
<feature type="transmembrane region" description="Helical" evidence="1">
    <location>
        <begin position="184"/>
        <end position="207"/>
    </location>
</feature>
<sequence length="364" mass="42432">MEESLKTYEKTIDKKHGFGWSPKFEEEFRTNLNEKVFTAIAEKTIEKLHWDLVHKGDKLVEAKRKESSFGVDKWTEAISISFNHGKITVKSESLGNEFWDNGKNSKRVKLFIHAFKEIEKSLDRESIEKLEVEIDRKDNWDDYVIPENLSKPNKIKNANFTIVLIGGFLVSIVLALILAQLSVFGFYVIFLFESLVGLAIGFSLKWLIEVSNFTEFNKLKKLLIGMVVLTYLLNQYFQYEIILIEYNLDRIGFLEFMKLRLEEGLTIKKINTGWIGLVISWILQFVITYYIALSKLISNIASYQLQRVPVDVIDFTFYHFLKKKTEVEVRNELSKKGWDVPQNQDEVLEAISALYGLNEIKRIK</sequence>
<name>A0ABV5FSA8_9FLAO</name>
<keyword evidence="1" id="KW-0812">Transmembrane</keyword>
<organism evidence="2 3">
    <name type="scientific">Flavobacterium branchiarum</name>
    <dbReference type="NCBI Taxonomy" id="1114870"/>
    <lineage>
        <taxon>Bacteria</taxon>
        <taxon>Pseudomonadati</taxon>
        <taxon>Bacteroidota</taxon>
        <taxon>Flavobacteriia</taxon>
        <taxon>Flavobacteriales</taxon>
        <taxon>Flavobacteriaceae</taxon>
        <taxon>Flavobacterium</taxon>
    </lineage>
</organism>